<comment type="caution">
    <text evidence="3">The sequence shown here is derived from an EMBL/GenBank/DDBJ whole genome shotgun (WGS) entry which is preliminary data.</text>
</comment>
<evidence type="ECO:0000313" key="3">
    <source>
        <dbReference type="EMBL" id="KLL10394.1"/>
    </source>
</evidence>
<protein>
    <submittedName>
        <fullName evidence="3">Luciferase</fullName>
    </submittedName>
</protein>
<dbReference type="EMBL" id="JWIO01000034">
    <property type="protein sequence ID" value="KLL10394.1"/>
    <property type="molecule type" value="Genomic_DNA"/>
</dbReference>
<dbReference type="InterPro" id="IPR050766">
    <property type="entry name" value="Bact_Lucif_Oxidored"/>
</dbReference>
<dbReference type="Gene3D" id="3.20.20.30">
    <property type="entry name" value="Luciferase-like domain"/>
    <property type="match status" value="1"/>
</dbReference>
<keyword evidence="4" id="KW-1185">Reference proteome</keyword>
<dbReference type="InterPro" id="IPR011251">
    <property type="entry name" value="Luciferase-like_dom"/>
</dbReference>
<dbReference type="PANTHER" id="PTHR30137:SF6">
    <property type="entry name" value="LUCIFERASE-LIKE MONOOXYGENASE"/>
    <property type="match status" value="1"/>
</dbReference>
<evidence type="ECO:0000313" key="4">
    <source>
        <dbReference type="Proteomes" id="UP000035425"/>
    </source>
</evidence>
<comment type="similarity">
    <text evidence="1">To bacterial alkanal monooxygenase alpha and beta chains.</text>
</comment>
<name>A0ABR5F104_9ACTN</name>
<evidence type="ECO:0000256" key="1">
    <source>
        <dbReference type="ARBA" id="ARBA00007789"/>
    </source>
</evidence>
<sequence>MVALSLVDQGPVSAQTSPARTIGHSVELAQLAEELGYTRFWVAEHHGVRNMAFAAPEILIGHIADRTSRLRVGSGGIMLPNHTPLHVAEQFRTLEALHPGRIDLGLGRSTGTGDDPTRDALLRTPDALEKFGEHLRQLLGVGGRVPLDPDDPYRELVASPAGVPLPAVFLLGSSVNSAELAARAGLSYAFLCVNQDPDVAVQALRRYRVLFTPVAEGDRPLAILATRIWVGEDDEHGEALAAPERLAVLDYLSGDPRPLESVEQALARTSRLTDAQLVARDKVDLRGDVVGGIDRVAGRLAELVEASGVDEVMAISNIHSPEDRRESVRRLAVAVGLCPAPVSR</sequence>
<dbReference type="Pfam" id="PF00296">
    <property type="entry name" value="Bac_luciferase"/>
    <property type="match status" value="1"/>
</dbReference>
<dbReference type="RefSeq" id="WP_047224307.1">
    <property type="nucleotide sequence ID" value="NZ_JWIO01000034.1"/>
</dbReference>
<dbReference type="NCBIfam" id="TIGR03558">
    <property type="entry name" value="oxido_grp_1"/>
    <property type="match status" value="1"/>
</dbReference>
<accession>A0ABR5F104</accession>
<proteinExistence type="predicted"/>
<dbReference type="InterPro" id="IPR036661">
    <property type="entry name" value="Luciferase-like_sf"/>
</dbReference>
<dbReference type="PANTHER" id="PTHR30137">
    <property type="entry name" value="LUCIFERASE-LIKE MONOOXYGENASE"/>
    <property type="match status" value="1"/>
</dbReference>
<evidence type="ECO:0000259" key="2">
    <source>
        <dbReference type="Pfam" id="PF00296"/>
    </source>
</evidence>
<reference evidence="3 4" key="1">
    <citation type="submission" date="2014-12" db="EMBL/GenBank/DDBJ databases">
        <title>Frankia sp. BMG5.1 draft genome.</title>
        <authorList>
            <person name="Gtari M."/>
            <person name="Ghodhbane-Gtari F."/>
            <person name="Nouioui I."/>
            <person name="Ktari A."/>
            <person name="Hezbri K."/>
            <person name="Mimouni W."/>
            <person name="Sbissi I."/>
            <person name="Ayari A."/>
            <person name="Yamanaka T."/>
            <person name="Normand P."/>
            <person name="Tisa L.S."/>
            <person name="Boudabous A."/>
        </authorList>
    </citation>
    <scope>NUCLEOTIDE SEQUENCE [LARGE SCALE GENOMIC DNA]</scope>
    <source>
        <strain evidence="3 4">BMG5.1</strain>
    </source>
</reference>
<dbReference type="Proteomes" id="UP000035425">
    <property type="component" value="Unassembled WGS sequence"/>
</dbReference>
<gene>
    <name evidence="3" type="ORF">FrCorBMG51_18555</name>
</gene>
<feature type="domain" description="Luciferase-like" evidence="2">
    <location>
        <begin position="12"/>
        <end position="310"/>
    </location>
</feature>
<dbReference type="SUPFAM" id="SSF51679">
    <property type="entry name" value="Bacterial luciferase-like"/>
    <property type="match status" value="1"/>
</dbReference>
<dbReference type="InterPro" id="IPR019949">
    <property type="entry name" value="CmoO-like"/>
</dbReference>
<organism evidence="3 4">
    <name type="scientific">Protofrankia coriariae</name>
    <dbReference type="NCBI Taxonomy" id="1562887"/>
    <lineage>
        <taxon>Bacteria</taxon>
        <taxon>Bacillati</taxon>
        <taxon>Actinomycetota</taxon>
        <taxon>Actinomycetes</taxon>
        <taxon>Frankiales</taxon>
        <taxon>Frankiaceae</taxon>
        <taxon>Protofrankia</taxon>
    </lineage>
</organism>